<dbReference type="AlphaFoldDB" id="A0A1F6TJV5"/>
<dbReference type="Gene3D" id="1.20.1530.20">
    <property type="match status" value="1"/>
</dbReference>
<feature type="transmembrane region" description="Helical" evidence="8">
    <location>
        <begin position="70"/>
        <end position="88"/>
    </location>
</feature>
<feature type="transmembrane region" description="Helical" evidence="8">
    <location>
        <begin position="204"/>
        <end position="223"/>
    </location>
</feature>
<sequence length="314" mass="33562">MPLRMIVEVMLPIVALVAAGGLWAVRARGESTEALRVQLNRMVLYVFAPALMFSIASATAITAALLTVPLLLALGVAFTGLLLYLLLYRSALGRNLSNPARAALMLSGMFGNVFYLGFPVTSFLYGAPGGLYAAFADMGAATPLLWSLGVWIATRLGADRAAHAAHVPVWRVMGRQPPVWAFLIGVAAQQSGIELAPLVRAAALVGQATIPVMMFVLGLSIPWTRLRPSAPILGVVAVKLAIMPLIVWAFAHWWFAPLSEAPRAAVIEAAMPTMLMAVLMADRFALDTGAAALMIGWSTLIFWFTLPLWLALVA</sequence>
<dbReference type="Pfam" id="PF03547">
    <property type="entry name" value="Mem_trans"/>
    <property type="match status" value="1"/>
</dbReference>
<comment type="caution">
    <text evidence="9">The sequence shown here is derived from an EMBL/GenBank/DDBJ whole genome shotgun (WGS) entry which is preliminary data.</text>
</comment>
<evidence type="ECO:0000256" key="7">
    <source>
        <dbReference type="ARBA" id="ARBA00023136"/>
    </source>
</evidence>
<evidence type="ECO:0000313" key="9">
    <source>
        <dbReference type="EMBL" id="OGI45402.1"/>
    </source>
</evidence>
<dbReference type="GO" id="GO:0055085">
    <property type="term" value="P:transmembrane transport"/>
    <property type="evidence" value="ECO:0007669"/>
    <property type="project" value="InterPro"/>
</dbReference>
<keyword evidence="7 8" id="KW-0472">Membrane</keyword>
<name>A0A1F6TJV5_9PROT</name>
<keyword evidence="4" id="KW-1003">Cell membrane</keyword>
<dbReference type="InterPro" id="IPR004776">
    <property type="entry name" value="Mem_transp_PIN-like"/>
</dbReference>
<evidence type="ECO:0000256" key="4">
    <source>
        <dbReference type="ARBA" id="ARBA00022475"/>
    </source>
</evidence>
<evidence type="ECO:0000256" key="2">
    <source>
        <dbReference type="ARBA" id="ARBA00010145"/>
    </source>
</evidence>
<dbReference type="InterPro" id="IPR038770">
    <property type="entry name" value="Na+/solute_symporter_sf"/>
</dbReference>
<dbReference type="Proteomes" id="UP000178885">
    <property type="component" value="Unassembled WGS sequence"/>
</dbReference>
<evidence type="ECO:0000256" key="3">
    <source>
        <dbReference type="ARBA" id="ARBA00022448"/>
    </source>
</evidence>
<protein>
    <recommendedName>
        <fullName evidence="11">AEC family transporter</fullName>
    </recommendedName>
</protein>
<gene>
    <name evidence="9" type="ORF">A2151_08440</name>
</gene>
<accession>A0A1F6TJV5</accession>
<feature type="transmembrane region" description="Helical" evidence="8">
    <location>
        <begin position="230"/>
        <end position="255"/>
    </location>
</feature>
<proteinExistence type="inferred from homology"/>
<keyword evidence="6 8" id="KW-1133">Transmembrane helix</keyword>
<evidence type="ECO:0000256" key="5">
    <source>
        <dbReference type="ARBA" id="ARBA00022692"/>
    </source>
</evidence>
<evidence type="ECO:0000256" key="8">
    <source>
        <dbReference type="SAM" id="Phobius"/>
    </source>
</evidence>
<evidence type="ECO:0008006" key="11">
    <source>
        <dbReference type="Google" id="ProtNLM"/>
    </source>
</evidence>
<feature type="transmembrane region" description="Helical" evidence="8">
    <location>
        <begin position="291"/>
        <end position="312"/>
    </location>
</feature>
<reference evidence="9 10" key="1">
    <citation type="journal article" date="2016" name="Nat. Commun.">
        <title>Thousands of microbial genomes shed light on interconnected biogeochemical processes in an aquifer system.</title>
        <authorList>
            <person name="Anantharaman K."/>
            <person name="Brown C.T."/>
            <person name="Hug L.A."/>
            <person name="Sharon I."/>
            <person name="Castelle C.J."/>
            <person name="Probst A.J."/>
            <person name="Thomas B.C."/>
            <person name="Singh A."/>
            <person name="Wilkins M.J."/>
            <person name="Karaoz U."/>
            <person name="Brodie E.L."/>
            <person name="Williams K.H."/>
            <person name="Hubbard S.S."/>
            <person name="Banfield J.F."/>
        </authorList>
    </citation>
    <scope>NUCLEOTIDE SEQUENCE [LARGE SCALE GENOMIC DNA]</scope>
</reference>
<dbReference type="PANTHER" id="PTHR36838">
    <property type="entry name" value="AUXIN EFFLUX CARRIER FAMILY PROTEIN"/>
    <property type="match status" value="1"/>
</dbReference>
<keyword evidence="5 8" id="KW-0812">Transmembrane</keyword>
<evidence type="ECO:0000313" key="10">
    <source>
        <dbReference type="Proteomes" id="UP000178885"/>
    </source>
</evidence>
<feature type="transmembrane region" description="Helical" evidence="8">
    <location>
        <begin position="45"/>
        <end position="64"/>
    </location>
</feature>
<dbReference type="PANTHER" id="PTHR36838:SF1">
    <property type="entry name" value="SLR1864 PROTEIN"/>
    <property type="match status" value="1"/>
</dbReference>
<comment type="subcellular location">
    <subcellularLocation>
        <location evidence="1">Cell membrane</location>
        <topology evidence="1">Multi-pass membrane protein</topology>
    </subcellularLocation>
</comment>
<evidence type="ECO:0000256" key="1">
    <source>
        <dbReference type="ARBA" id="ARBA00004651"/>
    </source>
</evidence>
<dbReference type="STRING" id="1817760.A2151_08440"/>
<dbReference type="EMBL" id="MFSU01000107">
    <property type="protein sequence ID" value="OGI45402.1"/>
    <property type="molecule type" value="Genomic_DNA"/>
</dbReference>
<feature type="transmembrane region" description="Helical" evidence="8">
    <location>
        <begin position="6"/>
        <end position="25"/>
    </location>
</feature>
<keyword evidence="3" id="KW-0813">Transport</keyword>
<organism evidence="9 10">
    <name type="scientific">Candidatus Muproteobacteria bacterium RBG_16_65_34</name>
    <dbReference type="NCBI Taxonomy" id="1817760"/>
    <lineage>
        <taxon>Bacteria</taxon>
        <taxon>Pseudomonadati</taxon>
        <taxon>Pseudomonadota</taxon>
        <taxon>Candidatus Muproteobacteria</taxon>
    </lineage>
</organism>
<evidence type="ECO:0000256" key="6">
    <source>
        <dbReference type="ARBA" id="ARBA00022989"/>
    </source>
</evidence>
<dbReference type="GO" id="GO:0005886">
    <property type="term" value="C:plasma membrane"/>
    <property type="evidence" value="ECO:0007669"/>
    <property type="project" value="UniProtKB-SubCell"/>
</dbReference>
<comment type="similarity">
    <text evidence="2">Belongs to the auxin efflux carrier (TC 2.A.69) family.</text>
</comment>